<protein>
    <submittedName>
        <fullName evidence="1">Putative bacteriophage protein</fullName>
    </submittedName>
</protein>
<proteinExistence type="predicted"/>
<dbReference type="Proteomes" id="UP000001847">
    <property type="component" value="Plasmid p74"/>
</dbReference>
<dbReference type="InterPro" id="IPR036388">
    <property type="entry name" value="WH-like_DNA-bd_sf"/>
</dbReference>
<dbReference type="Pfam" id="PF13730">
    <property type="entry name" value="HTH_36"/>
    <property type="match status" value="1"/>
</dbReference>
<keyword evidence="1" id="KW-0614">Plasmid</keyword>
<dbReference type="HOGENOM" id="CLU_1308867_0_0_12"/>
<evidence type="ECO:0000313" key="1">
    <source>
        <dbReference type="EMBL" id="ABZ99873.1"/>
    </source>
</evidence>
<organism evidence="1 2">
    <name type="scientific">Leptospira biflexa serovar Patoc (strain Patoc 1 / ATCC 23582 / Paris)</name>
    <dbReference type="NCBI Taxonomy" id="456481"/>
    <lineage>
        <taxon>Bacteria</taxon>
        <taxon>Pseudomonadati</taxon>
        <taxon>Spirochaetota</taxon>
        <taxon>Spirochaetia</taxon>
        <taxon>Leptospirales</taxon>
        <taxon>Leptospiraceae</taxon>
        <taxon>Leptospira</taxon>
    </lineage>
</organism>
<dbReference type="EMBL" id="CP000788">
    <property type="protein sequence ID" value="ABZ99873.1"/>
    <property type="molecule type" value="Genomic_DNA"/>
</dbReference>
<keyword evidence="2" id="KW-1185">Reference proteome</keyword>
<dbReference type="KEGG" id="lbi:LEPBI_p0061"/>
<reference evidence="1 2" key="1">
    <citation type="journal article" date="2008" name="PLoS ONE">
        <title>Genome sequence of the saprophyte Leptospira biflexa provides insights into the evolution of Leptospira and the pathogenesis of leptospirosis.</title>
        <authorList>
            <person name="Picardeau M."/>
            <person name="Bulach D.M."/>
            <person name="Bouchier C."/>
            <person name="Zuerner R.L."/>
            <person name="Zidane N."/>
            <person name="Wilson P.J."/>
            <person name="Creno S."/>
            <person name="Kuczek E.S."/>
            <person name="Bommezzadri S."/>
            <person name="Davis J.C."/>
            <person name="McGrath A."/>
            <person name="Johnson M.J."/>
            <person name="Boursaux-Eude C."/>
            <person name="Seemann T."/>
            <person name="Rouy Z."/>
            <person name="Coppel R.L."/>
            <person name="Rood J.I."/>
            <person name="Lajus A."/>
            <person name="Davies J.K."/>
            <person name="Medigue C."/>
            <person name="Adler B."/>
        </authorList>
    </citation>
    <scope>NUCLEOTIDE SEQUENCE [LARGE SCALE GENOMIC DNA]</scope>
    <source>
        <strain evidence="2">Patoc 1 / ATCC 23582 / Paris</strain>
        <plasmid evidence="2">Plasmid p74</plasmid>
    </source>
</reference>
<name>B0SUI9_LEPBP</name>
<dbReference type="Gene3D" id="1.10.10.10">
    <property type="entry name" value="Winged helix-like DNA-binding domain superfamily/Winged helix DNA-binding domain"/>
    <property type="match status" value="1"/>
</dbReference>
<accession>B0SUI9</accession>
<gene>
    <name evidence="1" type="ordered locus">LEPBI_p0061</name>
</gene>
<evidence type="ECO:0000313" key="2">
    <source>
        <dbReference type="Proteomes" id="UP000001847"/>
    </source>
</evidence>
<geneLocation type="plasmid" evidence="1 2">
    <name>p74</name>
</geneLocation>
<dbReference type="InterPro" id="IPR036390">
    <property type="entry name" value="WH_DNA-bd_sf"/>
</dbReference>
<dbReference type="AlphaFoldDB" id="B0SUI9"/>
<sequence>MFFGNRRSLLEKRGRMKGKERTGVWVAQWIYDLDLNPNQIRLYAEIVSLDAKDGCYASNEYFAKILHLKQDTISRLVSQLKEKGLLIQTRFDGRKRFLKPVLLERKLSDECPRPDRLDQSAKRVGESVGSLSKAELARSETSYHTVQKQYHIHLKRELSCEEKWKQFLRWMTETMSESTRESLVKLKGPEELTGLPLRYWERWLSTPKSE</sequence>
<dbReference type="SUPFAM" id="SSF46785">
    <property type="entry name" value="Winged helix' DNA-binding domain"/>
    <property type="match status" value="1"/>
</dbReference>